<protein>
    <submittedName>
        <fullName evidence="1">Uncharacterized protein</fullName>
    </submittedName>
</protein>
<dbReference type="EMBL" id="KI394680">
    <property type="protein sequence ID" value="ERN01807.1"/>
    <property type="molecule type" value="Genomic_DNA"/>
</dbReference>
<dbReference type="Gramene" id="ERN01807">
    <property type="protein sequence ID" value="ERN01807"/>
    <property type="gene ID" value="AMTR_s00089p00019960"/>
</dbReference>
<evidence type="ECO:0000313" key="1">
    <source>
        <dbReference type="EMBL" id="ERN01807.1"/>
    </source>
</evidence>
<evidence type="ECO:0000313" key="2">
    <source>
        <dbReference type="Proteomes" id="UP000017836"/>
    </source>
</evidence>
<accession>W1NVZ8</accession>
<keyword evidence="2" id="KW-1185">Reference proteome</keyword>
<sequence length="255" mass="28007">MKAPYDMCSSWGLNAGSTRTRPASPICMHDKPPFIKVSNAFTPLGQWEHGETSKPSHPVVNLTTTSNQILKGTAQGSASRSSASCLEDFSTGILGSYEPSGNVEHTLPLKLNPTVMLLSLPPEKPLSPSEDTPPKGMSVMPFRLSRAWGHIVVSMPSMEGKASNLPKTLFMATSPHIHPLLVIESSDFSSDELSSRSCNWIPSKREKRKVIQEKAKHLIEAMGVKYKGTLKVMEEALDAEEIEWPALLMPQWVRS</sequence>
<name>W1NVZ8_AMBTC</name>
<gene>
    <name evidence="1" type="ORF">AMTR_s00089p00019960</name>
</gene>
<dbReference type="Proteomes" id="UP000017836">
    <property type="component" value="Unassembled WGS sequence"/>
</dbReference>
<proteinExistence type="predicted"/>
<dbReference type="HOGENOM" id="CLU_1091253_0_0_1"/>
<dbReference type="AlphaFoldDB" id="W1NVZ8"/>
<organism evidence="1 2">
    <name type="scientific">Amborella trichopoda</name>
    <dbReference type="NCBI Taxonomy" id="13333"/>
    <lineage>
        <taxon>Eukaryota</taxon>
        <taxon>Viridiplantae</taxon>
        <taxon>Streptophyta</taxon>
        <taxon>Embryophyta</taxon>
        <taxon>Tracheophyta</taxon>
        <taxon>Spermatophyta</taxon>
        <taxon>Magnoliopsida</taxon>
        <taxon>Amborellales</taxon>
        <taxon>Amborellaceae</taxon>
        <taxon>Amborella</taxon>
    </lineage>
</organism>
<reference evidence="2" key="1">
    <citation type="journal article" date="2013" name="Science">
        <title>The Amborella genome and the evolution of flowering plants.</title>
        <authorList>
            <consortium name="Amborella Genome Project"/>
        </authorList>
    </citation>
    <scope>NUCLEOTIDE SEQUENCE [LARGE SCALE GENOMIC DNA]</scope>
</reference>